<evidence type="ECO:0000313" key="2">
    <source>
        <dbReference type="Proteomes" id="UP001597119"/>
    </source>
</evidence>
<proteinExistence type="predicted"/>
<evidence type="ECO:0000313" key="1">
    <source>
        <dbReference type="EMBL" id="MFD1586665.1"/>
    </source>
</evidence>
<comment type="caution">
    <text evidence="1">The sequence shown here is derived from an EMBL/GenBank/DDBJ whole genome shotgun (WGS) entry which is preliminary data.</text>
</comment>
<keyword evidence="2" id="KW-1185">Reference proteome</keyword>
<dbReference type="Proteomes" id="UP001597119">
    <property type="component" value="Unassembled WGS sequence"/>
</dbReference>
<reference evidence="1 2" key="1">
    <citation type="journal article" date="2019" name="Int. J. Syst. Evol. Microbiol.">
        <title>The Global Catalogue of Microorganisms (GCM) 10K type strain sequencing project: providing services to taxonomists for standard genome sequencing and annotation.</title>
        <authorList>
            <consortium name="The Broad Institute Genomics Platform"/>
            <consortium name="The Broad Institute Genome Sequencing Center for Infectious Disease"/>
            <person name="Wu L."/>
            <person name="Ma J."/>
        </authorList>
    </citation>
    <scope>NUCLEOTIDE SEQUENCE [LARGE SCALE GENOMIC DNA]</scope>
    <source>
        <strain evidence="1 2">CGMCC 1.12125</strain>
    </source>
</reference>
<dbReference type="InterPro" id="IPR046645">
    <property type="entry name" value="DUF6757"/>
</dbReference>
<dbReference type="RefSeq" id="WP_169302421.1">
    <property type="nucleotide sequence ID" value="NZ_JALLGV010000007.1"/>
</dbReference>
<dbReference type="AlphaFoldDB" id="A0ABD6C8W7"/>
<dbReference type="EMBL" id="JBHUDJ010000002">
    <property type="protein sequence ID" value="MFD1586665.1"/>
    <property type="molecule type" value="Genomic_DNA"/>
</dbReference>
<dbReference type="Pfam" id="PF20542">
    <property type="entry name" value="DUF6757"/>
    <property type="match status" value="1"/>
</dbReference>
<gene>
    <name evidence="1" type="ORF">ACFR9U_06695</name>
</gene>
<protein>
    <submittedName>
        <fullName evidence="1">DUF6757 family protein</fullName>
    </submittedName>
</protein>
<organism evidence="1 2">
    <name type="scientific">Halorientalis brevis</name>
    <dbReference type="NCBI Taxonomy" id="1126241"/>
    <lineage>
        <taxon>Archaea</taxon>
        <taxon>Methanobacteriati</taxon>
        <taxon>Methanobacteriota</taxon>
        <taxon>Stenosarchaea group</taxon>
        <taxon>Halobacteria</taxon>
        <taxon>Halobacteriales</taxon>
        <taxon>Haloarculaceae</taxon>
        <taxon>Halorientalis</taxon>
    </lineage>
</organism>
<accession>A0ABD6C8W7</accession>
<name>A0ABD6C8W7_9EURY</name>
<sequence length="54" mass="6164">MRCHYCDRNAEVAVEKDGVKVGVCQRHFREQMEQLADSDALANLEEELDIDGPE</sequence>